<evidence type="ECO:0000256" key="1">
    <source>
        <dbReference type="ARBA" id="ARBA00004651"/>
    </source>
</evidence>
<feature type="transmembrane region" description="Helical" evidence="7">
    <location>
        <begin position="85"/>
        <end position="109"/>
    </location>
</feature>
<evidence type="ECO:0000256" key="7">
    <source>
        <dbReference type="SAM" id="Phobius"/>
    </source>
</evidence>
<dbReference type="InterPro" id="IPR027470">
    <property type="entry name" value="Cation_efflux_CTD"/>
</dbReference>
<dbReference type="Pfam" id="PF01545">
    <property type="entry name" value="Cation_efflux"/>
    <property type="match status" value="1"/>
</dbReference>
<name>A0A0F9RTE8_9ZZZZ</name>
<feature type="domain" description="Cation efflux protein transmembrane" evidence="8">
    <location>
        <begin position="19"/>
        <end position="211"/>
    </location>
</feature>
<keyword evidence="5 7" id="KW-1133">Transmembrane helix</keyword>
<evidence type="ECO:0000256" key="2">
    <source>
        <dbReference type="ARBA" id="ARBA00022448"/>
    </source>
</evidence>
<organism evidence="10">
    <name type="scientific">marine sediment metagenome</name>
    <dbReference type="NCBI Taxonomy" id="412755"/>
    <lineage>
        <taxon>unclassified sequences</taxon>
        <taxon>metagenomes</taxon>
        <taxon>ecological metagenomes</taxon>
    </lineage>
</organism>
<dbReference type="SUPFAM" id="SSF160240">
    <property type="entry name" value="Cation efflux protein cytoplasmic domain-like"/>
    <property type="match status" value="1"/>
</dbReference>
<feature type="transmembrane region" description="Helical" evidence="7">
    <location>
        <begin position="163"/>
        <end position="180"/>
    </location>
</feature>
<feature type="transmembrane region" description="Helical" evidence="7">
    <location>
        <begin position="43"/>
        <end position="64"/>
    </location>
</feature>
<feature type="transmembrane region" description="Helical" evidence="7">
    <location>
        <begin position="12"/>
        <end position="37"/>
    </location>
</feature>
<dbReference type="FunFam" id="1.20.1510.10:FF:000001">
    <property type="entry name" value="Ferrous-iron efflux pump FieF"/>
    <property type="match status" value="1"/>
</dbReference>
<gene>
    <name evidence="10" type="ORF">LCGC14_0605030</name>
</gene>
<sequence>MTSTQQPNAARLMRWATYASVTTALVLIIIKIGAWFITDSVSILATLIDSSLDVLASLVNLFAVRHALQPADREHRFGHGKAEPLAGMGQAMFIAGSAVLLLLQAAGRIINPQQMGTGFEIGIGVMVFSMVATFALISYQQYVIKHTNSTAIKADRLHYKTDLLVNASVIVALLLTFYGWAGFDAIFALGIAIFILYSAWDIVKESIDLLMDHELPDEEREKIREIVLKHPGTQGFHDLRTRRSGTMVFIQLHLELDSKLSLLAAHNIADQLERDLSSLFTEAEVIIHEDPVTVATL</sequence>
<evidence type="ECO:0000313" key="10">
    <source>
        <dbReference type="EMBL" id="KKN53182.1"/>
    </source>
</evidence>
<dbReference type="GO" id="GO:0015093">
    <property type="term" value="F:ferrous iron transmembrane transporter activity"/>
    <property type="evidence" value="ECO:0007669"/>
    <property type="project" value="TreeGrafter"/>
</dbReference>
<dbReference type="GO" id="GO:0005886">
    <property type="term" value="C:plasma membrane"/>
    <property type="evidence" value="ECO:0007669"/>
    <property type="project" value="UniProtKB-SubCell"/>
</dbReference>
<dbReference type="NCBIfam" id="TIGR01297">
    <property type="entry name" value="CDF"/>
    <property type="match status" value="1"/>
</dbReference>
<dbReference type="GO" id="GO:0015341">
    <property type="term" value="F:zinc efflux antiporter activity"/>
    <property type="evidence" value="ECO:0007669"/>
    <property type="project" value="TreeGrafter"/>
</dbReference>
<dbReference type="InterPro" id="IPR058533">
    <property type="entry name" value="Cation_efflux_TM"/>
</dbReference>
<dbReference type="InterPro" id="IPR027469">
    <property type="entry name" value="Cation_efflux_TMD_sf"/>
</dbReference>
<evidence type="ECO:0000256" key="5">
    <source>
        <dbReference type="ARBA" id="ARBA00022989"/>
    </source>
</evidence>
<evidence type="ECO:0000259" key="8">
    <source>
        <dbReference type="Pfam" id="PF01545"/>
    </source>
</evidence>
<comment type="subcellular location">
    <subcellularLocation>
        <location evidence="1">Cell membrane</location>
        <topology evidence="1">Multi-pass membrane protein</topology>
    </subcellularLocation>
</comment>
<dbReference type="InterPro" id="IPR036837">
    <property type="entry name" value="Cation_efflux_CTD_sf"/>
</dbReference>
<evidence type="ECO:0000259" key="9">
    <source>
        <dbReference type="Pfam" id="PF16916"/>
    </source>
</evidence>
<feature type="transmembrane region" description="Helical" evidence="7">
    <location>
        <begin position="186"/>
        <end position="203"/>
    </location>
</feature>
<accession>A0A0F9RTE8</accession>
<dbReference type="EMBL" id="LAZR01000984">
    <property type="protein sequence ID" value="KKN53182.1"/>
    <property type="molecule type" value="Genomic_DNA"/>
</dbReference>
<feature type="transmembrane region" description="Helical" evidence="7">
    <location>
        <begin position="121"/>
        <end position="142"/>
    </location>
</feature>
<keyword evidence="2" id="KW-0813">Transport</keyword>
<comment type="caution">
    <text evidence="10">The sequence shown here is derived from an EMBL/GenBank/DDBJ whole genome shotgun (WGS) entry which is preliminary data.</text>
</comment>
<evidence type="ECO:0000256" key="4">
    <source>
        <dbReference type="ARBA" id="ARBA00022692"/>
    </source>
</evidence>
<protein>
    <submittedName>
        <fullName evidence="10">Uncharacterized protein</fullName>
    </submittedName>
</protein>
<dbReference type="Pfam" id="PF16916">
    <property type="entry name" value="ZT_dimer"/>
    <property type="match status" value="1"/>
</dbReference>
<dbReference type="Gene3D" id="1.20.1510.10">
    <property type="entry name" value="Cation efflux protein transmembrane domain"/>
    <property type="match status" value="1"/>
</dbReference>
<dbReference type="SUPFAM" id="SSF161111">
    <property type="entry name" value="Cation efflux protein transmembrane domain-like"/>
    <property type="match status" value="1"/>
</dbReference>
<evidence type="ECO:0000256" key="3">
    <source>
        <dbReference type="ARBA" id="ARBA00022475"/>
    </source>
</evidence>
<evidence type="ECO:0000256" key="6">
    <source>
        <dbReference type="ARBA" id="ARBA00023136"/>
    </source>
</evidence>
<dbReference type="InterPro" id="IPR050291">
    <property type="entry name" value="CDF_Transporter"/>
</dbReference>
<dbReference type="PANTHER" id="PTHR43840">
    <property type="entry name" value="MITOCHONDRIAL METAL TRANSPORTER 1-RELATED"/>
    <property type="match status" value="1"/>
</dbReference>
<keyword evidence="4 7" id="KW-0812">Transmembrane</keyword>
<dbReference type="FunFam" id="3.30.70.1350:FF:000002">
    <property type="entry name" value="Ferrous-iron efflux pump FieF"/>
    <property type="match status" value="1"/>
</dbReference>
<keyword evidence="6 7" id="KW-0472">Membrane</keyword>
<dbReference type="Gene3D" id="3.30.70.1350">
    <property type="entry name" value="Cation efflux protein, cytoplasmic domain"/>
    <property type="match status" value="1"/>
</dbReference>
<dbReference type="AlphaFoldDB" id="A0A0F9RTE8"/>
<keyword evidence="3" id="KW-1003">Cell membrane</keyword>
<dbReference type="GO" id="GO:0015086">
    <property type="term" value="F:cadmium ion transmembrane transporter activity"/>
    <property type="evidence" value="ECO:0007669"/>
    <property type="project" value="TreeGrafter"/>
</dbReference>
<dbReference type="GO" id="GO:0006882">
    <property type="term" value="P:intracellular zinc ion homeostasis"/>
    <property type="evidence" value="ECO:0007669"/>
    <property type="project" value="TreeGrafter"/>
</dbReference>
<dbReference type="PANTHER" id="PTHR43840:SF41">
    <property type="entry name" value="CATION-EFFLUX PUMP FIEF"/>
    <property type="match status" value="1"/>
</dbReference>
<feature type="domain" description="Cation efflux protein cytoplasmic" evidence="9">
    <location>
        <begin position="215"/>
        <end position="291"/>
    </location>
</feature>
<reference evidence="10" key="1">
    <citation type="journal article" date="2015" name="Nature">
        <title>Complex archaea that bridge the gap between prokaryotes and eukaryotes.</title>
        <authorList>
            <person name="Spang A."/>
            <person name="Saw J.H."/>
            <person name="Jorgensen S.L."/>
            <person name="Zaremba-Niedzwiedzka K."/>
            <person name="Martijn J."/>
            <person name="Lind A.E."/>
            <person name="van Eijk R."/>
            <person name="Schleper C."/>
            <person name="Guy L."/>
            <person name="Ettema T.J."/>
        </authorList>
    </citation>
    <scope>NUCLEOTIDE SEQUENCE</scope>
</reference>
<proteinExistence type="predicted"/>
<dbReference type="InterPro" id="IPR002524">
    <property type="entry name" value="Cation_efflux"/>
</dbReference>